<proteinExistence type="predicted"/>
<dbReference type="SUPFAM" id="SSF75471">
    <property type="entry name" value="YhbY-like"/>
    <property type="match status" value="1"/>
</dbReference>
<reference evidence="3" key="1">
    <citation type="submission" date="2019-08" db="EMBL/GenBank/DDBJ databases">
        <authorList>
            <person name="Kucharzyk K."/>
            <person name="Murdoch R.W."/>
            <person name="Higgins S."/>
            <person name="Loffler F."/>
        </authorList>
    </citation>
    <scope>NUCLEOTIDE SEQUENCE</scope>
</reference>
<comment type="caution">
    <text evidence="3">The sequence shown here is derived from an EMBL/GenBank/DDBJ whole genome shotgun (WGS) entry which is preliminary data.</text>
</comment>
<sequence>MLTSRQRAYLRSIANGLDTILQVGKDGISDNTIEQVNGALESRELIKCRVLETSPLTAREAAEALAAAARGEVVQVIGTRFVLFRIQQDKKKRKIELPKKEK</sequence>
<dbReference type="SMART" id="SM01103">
    <property type="entry name" value="CRS1_YhbY"/>
    <property type="match status" value="1"/>
</dbReference>
<evidence type="ECO:0000259" key="2">
    <source>
        <dbReference type="PROSITE" id="PS51295"/>
    </source>
</evidence>
<accession>A0A645BNK4</accession>
<dbReference type="EMBL" id="VSSQ01021277">
    <property type="protein sequence ID" value="MPM66752.1"/>
    <property type="molecule type" value="Genomic_DNA"/>
</dbReference>
<dbReference type="GO" id="GO:0003723">
    <property type="term" value="F:RNA binding"/>
    <property type="evidence" value="ECO:0007669"/>
    <property type="project" value="UniProtKB-KW"/>
</dbReference>
<feature type="domain" description="CRM" evidence="2">
    <location>
        <begin position="1"/>
        <end position="96"/>
    </location>
</feature>
<keyword evidence="1" id="KW-0694">RNA-binding</keyword>
<dbReference type="InterPro" id="IPR017924">
    <property type="entry name" value="RNA-binding_YhbY"/>
</dbReference>
<dbReference type="PROSITE" id="PS51295">
    <property type="entry name" value="CRM"/>
    <property type="match status" value="1"/>
</dbReference>
<evidence type="ECO:0000313" key="3">
    <source>
        <dbReference type="EMBL" id="MPM66752.1"/>
    </source>
</evidence>
<protein>
    <submittedName>
        <fullName evidence="3">RNA-binding protein YhbY</fullName>
    </submittedName>
</protein>
<dbReference type="PANTHER" id="PTHR40065:SF3">
    <property type="entry name" value="RNA-BINDING PROTEIN YHBY"/>
    <property type="match status" value="1"/>
</dbReference>
<dbReference type="InterPro" id="IPR035920">
    <property type="entry name" value="YhbY-like_sf"/>
</dbReference>
<dbReference type="AlphaFoldDB" id="A0A645BNK4"/>
<dbReference type="PANTHER" id="PTHR40065">
    <property type="entry name" value="RNA-BINDING PROTEIN YHBY"/>
    <property type="match status" value="1"/>
</dbReference>
<dbReference type="InterPro" id="IPR051925">
    <property type="entry name" value="RNA-binding_domain"/>
</dbReference>
<dbReference type="InterPro" id="IPR001890">
    <property type="entry name" value="RNA-binding_CRM"/>
</dbReference>
<evidence type="ECO:0000256" key="1">
    <source>
        <dbReference type="ARBA" id="ARBA00022884"/>
    </source>
</evidence>
<dbReference type="Gene3D" id="3.30.110.60">
    <property type="entry name" value="YhbY-like"/>
    <property type="match status" value="1"/>
</dbReference>
<dbReference type="NCBIfam" id="TIGR00253">
    <property type="entry name" value="RNA_bind_YhbY"/>
    <property type="match status" value="1"/>
</dbReference>
<dbReference type="Pfam" id="PF01985">
    <property type="entry name" value="CRS1_YhbY"/>
    <property type="match status" value="1"/>
</dbReference>
<organism evidence="3">
    <name type="scientific">bioreactor metagenome</name>
    <dbReference type="NCBI Taxonomy" id="1076179"/>
    <lineage>
        <taxon>unclassified sequences</taxon>
        <taxon>metagenomes</taxon>
        <taxon>ecological metagenomes</taxon>
    </lineage>
</organism>
<name>A0A645BNK4_9ZZZZ</name>
<gene>
    <name evidence="3" type="primary">yhbY_6</name>
    <name evidence="3" type="ORF">SDC9_113663</name>
</gene>